<dbReference type="EMBL" id="CP049074">
    <property type="protein sequence ID" value="QKR00846.1"/>
    <property type="molecule type" value="Genomic_DNA"/>
</dbReference>
<evidence type="ECO:0000313" key="2">
    <source>
        <dbReference type="Proteomes" id="UP000509301"/>
    </source>
</evidence>
<reference evidence="1 2" key="1">
    <citation type="submission" date="2020-02" db="EMBL/GenBank/DDBJ databases">
        <title>Comparative genome analysis reveals the metabolism and evolution of the thermophilic archaeal genus Metallosphaera.</title>
        <authorList>
            <person name="Jiang C."/>
        </authorList>
    </citation>
    <scope>NUCLEOTIDE SEQUENCE [LARGE SCALE GENOMIC DNA]</scope>
    <source>
        <strain evidence="1 2">Ric-A</strain>
    </source>
</reference>
<dbReference type="KEGG" id="mten:GWK48_11035"/>
<dbReference type="Proteomes" id="UP000509301">
    <property type="component" value="Chromosome"/>
</dbReference>
<proteinExistence type="predicted"/>
<dbReference type="RefSeq" id="WP_174632252.1">
    <property type="nucleotide sequence ID" value="NZ_CP049074.1"/>
</dbReference>
<name>A0A6N0NVJ4_9CREN</name>
<dbReference type="GeneID" id="55642484"/>
<protein>
    <submittedName>
        <fullName evidence="1">Uncharacterized protein</fullName>
    </submittedName>
</protein>
<sequence length="72" mass="8279">MNSDEIGFEKIIFEHHAFMTGVSYKKLIKRLREEGYKCTVRETERTAGVSYLGIFTHKKSNSLIVLSLILSL</sequence>
<accession>A0A6N0NVJ4</accession>
<keyword evidence="2" id="KW-1185">Reference proteome</keyword>
<evidence type="ECO:0000313" key="1">
    <source>
        <dbReference type="EMBL" id="QKR00846.1"/>
    </source>
</evidence>
<organism evidence="1 2">
    <name type="scientific">Metallosphaera tengchongensis</name>
    <dbReference type="NCBI Taxonomy" id="1532350"/>
    <lineage>
        <taxon>Archaea</taxon>
        <taxon>Thermoproteota</taxon>
        <taxon>Thermoprotei</taxon>
        <taxon>Sulfolobales</taxon>
        <taxon>Sulfolobaceae</taxon>
        <taxon>Metallosphaera</taxon>
    </lineage>
</organism>
<gene>
    <name evidence="1" type="ORF">GWK48_11035</name>
</gene>
<dbReference type="AlphaFoldDB" id="A0A6N0NVJ4"/>